<dbReference type="EMBL" id="BMAT01004064">
    <property type="protein sequence ID" value="GFR67469.1"/>
    <property type="molecule type" value="Genomic_DNA"/>
</dbReference>
<dbReference type="PANTHER" id="PTHR10983">
    <property type="entry name" value="1-ACYLGLYCEROL-3-PHOSPHATE ACYLTRANSFERASE-RELATED"/>
    <property type="match status" value="1"/>
</dbReference>
<proteinExistence type="inferred from homology"/>
<dbReference type="GO" id="GO:0012505">
    <property type="term" value="C:endomembrane system"/>
    <property type="evidence" value="ECO:0007669"/>
    <property type="project" value="TreeGrafter"/>
</dbReference>
<reference evidence="6 7" key="1">
    <citation type="journal article" date="2021" name="Elife">
        <title>Chloroplast acquisition without the gene transfer in kleptoplastic sea slugs, Plakobranchus ocellatus.</title>
        <authorList>
            <person name="Maeda T."/>
            <person name="Takahashi S."/>
            <person name="Yoshida T."/>
            <person name="Shimamura S."/>
            <person name="Takaki Y."/>
            <person name="Nagai Y."/>
            <person name="Toyoda A."/>
            <person name="Suzuki Y."/>
            <person name="Arimoto A."/>
            <person name="Ishii H."/>
            <person name="Satoh N."/>
            <person name="Nishiyama T."/>
            <person name="Hasebe M."/>
            <person name="Maruyama T."/>
            <person name="Minagawa J."/>
            <person name="Obokata J."/>
            <person name="Shigenobu S."/>
        </authorList>
    </citation>
    <scope>NUCLEOTIDE SEQUENCE [LARGE SCALE GENOMIC DNA]</scope>
</reference>
<sequence length="384" mass="44905">MGFISQFKTLLPVQLLIGYIFVMSGLVVTFLMLCSCIIWPFNKHLYRKINVNLAYMHWSQFTFLGQWWSGMIVHLYINEEDYRLIGKEHNMTIMNHKYDIDWLAAWIIAERFGMLGNTKIYGKQVLKYVPLIGWAWYFTESIFLKREWEHDKRIIQKDLQQACDYPDGYPVTLLLFPEGTRFTEKKHIASLEVCRAKGYPELRHVLLPRPKGFIVSMHGLKGHFKTIINCTVAFDKKGLAPQLMNILSGKQLVAHFHAERIMIDDVPLETDEMCASWLRDLFKKKDDLYEEFVQTGRFPGEIRIVKRRYYDLFWYIFWAVTTCVPLFYYLIGVFVAGTLMQQLVSIGLIILATAMVRLMITVTEIEKGSKYGVDPAETTDKKAE</sequence>
<name>A0AAV4F2H6_9GAST</name>
<keyword evidence="3 6" id="KW-0012">Acyltransferase</keyword>
<protein>
    <submittedName>
        <fullName evidence="6">1-acyl-sn-glycerol-3-phosphate acyltransferase 3</fullName>
    </submittedName>
</protein>
<evidence type="ECO:0000256" key="1">
    <source>
        <dbReference type="ARBA" id="ARBA00008655"/>
    </source>
</evidence>
<accession>A0AAV4F2H6</accession>
<evidence type="ECO:0000259" key="5">
    <source>
        <dbReference type="SMART" id="SM00563"/>
    </source>
</evidence>
<dbReference type="CDD" id="cd07990">
    <property type="entry name" value="LPLAT_LCLAT1-like"/>
    <property type="match status" value="1"/>
</dbReference>
<dbReference type="InterPro" id="IPR002123">
    <property type="entry name" value="Plipid/glycerol_acylTrfase"/>
</dbReference>
<dbReference type="PANTHER" id="PTHR10983:SF24">
    <property type="entry name" value="1-ACYLGLYCEROL-3-PHOSPHATE O-ACYLTRANSFERASE 3, ISOFORM E-RELATED"/>
    <property type="match status" value="1"/>
</dbReference>
<dbReference type="Proteomes" id="UP000762676">
    <property type="component" value="Unassembled WGS sequence"/>
</dbReference>
<keyword evidence="4" id="KW-1133">Transmembrane helix</keyword>
<feature type="transmembrane region" description="Helical" evidence="4">
    <location>
        <begin position="312"/>
        <end position="331"/>
    </location>
</feature>
<evidence type="ECO:0000256" key="3">
    <source>
        <dbReference type="ARBA" id="ARBA00023315"/>
    </source>
</evidence>
<organism evidence="6 7">
    <name type="scientific">Elysia marginata</name>
    <dbReference type="NCBI Taxonomy" id="1093978"/>
    <lineage>
        <taxon>Eukaryota</taxon>
        <taxon>Metazoa</taxon>
        <taxon>Spiralia</taxon>
        <taxon>Lophotrochozoa</taxon>
        <taxon>Mollusca</taxon>
        <taxon>Gastropoda</taxon>
        <taxon>Heterobranchia</taxon>
        <taxon>Euthyneura</taxon>
        <taxon>Panpulmonata</taxon>
        <taxon>Sacoglossa</taxon>
        <taxon>Placobranchoidea</taxon>
        <taxon>Plakobranchidae</taxon>
        <taxon>Elysia</taxon>
    </lineage>
</organism>
<dbReference type="Pfam" id="PF01553">
    <property type="entry name" value="Acyltransferase"/>
    <property type="match status" value="1"/>
</dbReference>
<feature type="transmembrane region" description="Helical" evidence="4">
    <location>
        <begin position="343"/>
        <end position="360"/>
    </location>
</feature>
<keyword evidence="2" id="KW-0808">Transferase</keyword>
<keyword evidence="4" id="KW-0812">Transmembrane</keyword>
<feature type="transmembrane region" description="Helical" evidence="4">
    <location>
        <begin position="16"/>
        <end position="41"/>
    </location>
</feature>
<dbReference type="AlphaFoldDB" id="A0AAV4F2H6"/>
<evidence type="ECO:0000256" key="4">
    <source>
        <dbReference type="SAM" id="Phobius"/>
    </source>
</evidence>
<gene>
    <name evidence="6" type="ORF">ElyMa_001998300</name>
</gene>
<dbReference type="Pfam" id="PF16076">
    <property type="entry name" value="Acyltransf_C"/>
    <property type="match status" value="1"/>
</dbReference>
<dbReference type="SMART" id="SM00563">
    <property type="entry name" value="PlsC"/>
    <property type="match status" value="1"/>
</dbReference>
<feature type="domain" description="Phospholipid/glycerol acyltransferase" evidence="5">
    <location>
        <begin position="90"/>
        <end position="235"/>
    </location>
</feature>
<keyword evidence="4" id="KW-0472">Membrane</keyword>
<keyword evidence="7" id="KW-1185">Reference proteome</keyword>
<dbReference type="InterPro" id="IPR032098">
    <property type="entry name" value="Acyltransf_C"/>
</dbReference>
<comment type="caution">
    <text evidence="6">The sequence shown here is derived from an EMBL/GenBank/DDBJ whole genome shotgun (WGS) entry which is preliminary data.</text>
</comment>
<dbReference type="GO" id="GO:0003841">
    <property type="term" value="F:1-acylglycerol-3-phosphate O-acyltransferase activity"/>
    <property type="evidence" value="ECO:0007669"/>
    <property type="project" value="TreeGrafter"/>
</dbReference>
<evidence type="ECO:0000313" key="6">
    <source>
        <dbReference type="EMBL" id="GFR67469.1"/>
    </source>
</evidence>
<evidence type="ECO:0000313" key="7">
    <source>
        <dbReference type="Proteomes" id="UP000762676"/>
    </source>
</evidence>
<dbReference type="SUPFAM" id="SSF69593">
    <property type="entry name" value="Glycerol-3-phosphate (1)-acyltransferase"/>
    <property type="match status" value="1"/>
</dbReference>
<evidence type="ECO:0000256" key="2">
    <source>
        <dbReference type="ARBA" id="ARBA00022679"/>
    </source>
</evidence>
<comment type="similarity">
    <text evidence="1">Belongs to the 1-acyl-sn-glycerol-3-phosphate acyltransferase family.</text>
</comment>